<keyword evidence="2" id="KW-1185">Reference proteome</keyword>
<dbReference type="OrthoDB" id="72441at2759"/>
<protein>
    <submittedName>
        <fullName evidence="1">Uncharacterized protein</fullName>
    </submittedName>
</protein>
<accession>A0A8K0KJ67</accession>
<evidence type="ECO:0000313" key="2">
    <source>
        <dbReference type="Proteomes" id="UP000792457"/>
    </source>
</evidence>
<gene>
    <name evidence="1" type="ORF">J437_LFUL006549</name>
</gene>
<dbReference type="AlphaFoldDB" id="A0A8K0KJ67"/>
<comment type="caution">
    <text evidence="1">The sequence shown here is derived from an EMBL/GenBank/DDBJ whole genome shotgun (WGS) entry which is preliminary data.</text>
</comment>
<name>A0A8K0KJ67_LADFU</name>
<dbReference type="Pfam" id="PF06462">
    <property type="entry name" value="Hyd_WA"/>
    <property type="match status" value="1"/>
</dbReference>
<evidence type="ECO:0000313" key="1">
    <source>
        <dbReference type="EMBL" id="KAG8234660.1"/>
    </source>
</evidence>
<reference evidence="1" key="1">
    <citation type="submission" date="2013-04" db="EMBL/GenBank/DDBJ databases">
        <authorList>
            <person name="Qu J."/>
            <person name="Murali S.C."/>
            <person name="Bandaranaike D."/>
            <person name="Bellair M."/>
            <person name="Blankenburg K."/>
            <person name="Chao H."/>
            <person name="Dinh H."/>
            <person name="Doddapaneni H."/>
            <person name="Downs B."/>
            <person name="Dugan-Rocha S."/>
            <person name="Elkadiri S."/>
            <person name="Gnanaolivu R.D."/>
            <person name="Hernandez B."/>
            <person name="Javaid M."/>
            <person name="Jayaseelan J.C."/>
            <person name="Lee S."/>
            <person name="Li M."/>
            <person name="Ming W."/>
            <person name="Munidasa M."/>
            <person name="Muniz J."/>
            <person name="Nguyen L."/>
            <person name="Ongeri F."/>
            <person name="Osuji N."/>
            <person name="Pu L.-L."/>
            <person name="Puazo M."/>
            <person name="Qu C."/>
            <person name="Quiroz J."/>
            <person name="Raj R."/>
            <person name="Weissenberger G."/>
            <person name="Xin Y."/>
            <person name="Zou X."/>
            <person name="Han Y."/>
            <person name="Richards S."/>
            <person name="Worley K."/>
            <person name="Muzny D."/>
            <person name="Gibbs R."/>
        </authorList>
    </citation>
    <scope>NUCLEOTIDE SEQUENCE</scope>
    <source>
        <strain evidence="1">Sampled in the wild</strain>
    </source>
</reference>
<reference evidence="1" key="2">
    <citation type="submission" date="2017-10" db="EMBL/GenBank/DDBJ databases">
        <title>Ladona fulva Genome sequencing and assembly.</title>
        <authorList>
            <person name="Murali S."/>
            <person name="Richards S."/>
            <person name="Bandaranaike D."/>
            <person name="Bellair M."/>
            <person name="Blankenburg K."/>
            <person name="Chao H."/>
            <person name="Dinh H."/>
            <person name="Doddapaneni H."/>
            <person name="Dugan-Rocha S."/>
            <person name="Elkadiri S."/>
            <person name="Gnanaolivu R."/>
            <person name="Hernandez B."/>
            <person name="Skinner E."/>
            <person name="Javaid M."/>
            <person name="Lee S."/>
            <person name="Li M."/>
            <person name="Ming W."/>
            <person name="Munidasa M."/>
            <person name="Muniz J."/>
            <person name="Nguyen L."/>
            <person name="Hughes D."/>
            <person name="Osuji N."/>
            <person name="Pu L.-L."/>
            <person name="Puazo M."/>
            <person name="Qu C."/>
            <person name="Quiroz J."/>
            <person name="Raj R."/>
            <person name="Weissenberger G."/>
            <person name="Xin Y."/>
            <person name="Zou X."/>
            <person name="Han Y."/>
            <person name="Worley K."/>
            <person name="Muzny D."/>
            <person name="Gibbs R."/>
        </authorList>
    </citation>
    <scope>NUCLEOTIDE SEQUENCE</scope>
    <source>
        <strain evidence="1">Sampled in the wild</strain>
    </source>
</reference>
<dbReference type="InterPro" id="IPR006624">
    <property type="entry name" value="Beta-propeller_rpt_TECPR"/>
</dbReference>
<sequence length="118" mass="13310">MKQISVAEYEEGQLAVLALDTQGNLYKRKEVTEVFPEGTHWYVIDNADLMSGKRQMQFANTSVGPGGEMWAASSERGGAVLRRLGSSEVDNFRDFVWFRGVSGSWQYLSAHGWRCRKS</sequence>
<organism evidence="1 2">
    <name type="scientific">Ladona fulva</name>
    <name type="common">Scarce chaser dragonfly</name>
    <name type="synonym">Libellula fulva</name>
    <dbReference type="NCBI Taxonomy" id="123851"/>
    <lineage>
        <taxon>Eukaryota</taxon>
        <taxon>Metazoa</taxon>
        <taxon>Ecdysozoa</taxon>
        <taxon>Arthropoda</taxon>
        <taxon>Hexapoda</taxon>
        <taxon>Insecta</taxon>
        <taxon>Pterygota</taxon>
        <taxon>Palaeoptera</taxon>
        <taxon>Odonata</taxon>
        <taxon>Epiprocta</taxon>
        <taxon>Anisoptera</taxon>
        <taxon>Libelluloidea</taxon>
        <taxon>Libellulidae</taxon>
        <taxon>Ladona</taxon>
    </lineage>
</organism>
<dbReference type="Proteomes" id="UP000792457">
    <property type="component" value="Unassembled WGS sequence"/>
</dbReference>
<proteinExistence type="predicted"/>
<dbReference type="EMBL" id="KZ308836">
    <property type="protein sequence ID" value="KAG8234660.1"/>
    <property type="molecule type" value="Genomic_DNA"/>
</dbReference>